<dbReference type="PROSITE" id="PS50041">
    <property type="entry name" value="C_TYPE_LECTIN_2"/>
    <property type="match status" value="1"/>
</dbReference>
<dbReference type="InterPro" id="IPR016186">
    <property type="entry name" value="C-type_lectin-like/link_sf"/>
</dbReference>
<sequence length="566" mass="62162">MLRQLASRRGEGRREKAISTKFCWPIIRLRPLAMAAKTLFVLLSLFLLLAPLPATEAAQEVTTSGTMWYRVVLASYKLPNAVSTISSPMSSIACAAVATAENRDLYCYMNQVCHLYDVRVAGLHDDLNAEQVTVCMTRLPPGTEIPTTSTTAAATTTLTSANDASMDTEAPADSLSTPAASSSIATDPQVSENSANTSYTSGTQGYSSSSASDYIRFFFSQARTSNGSFANQEALCRREGGQAAHSLNMALIEKLRLYSIRRAWTTLVGKVCWEAEWTFEWADGSRFNHSDMSFQPWTNFTHMPDDGQGEVCTILYSYYNAFDTLSCESELAYKVICAPIVKLFPSDATTTNGSLTSQESVCRAEEGKALSHMSQRDVEDLVYYYGSVTAWTTLSGTTSYYRTLYNFTWASERILRWANGLAPDANLTLDWSVMAEEPGGRKRNMLYRREFRPFCGQPVPGSGSSEATTNNSTYENLLSVCLAEGGRPPTTLNTAQAMDLFNQYDTVDAWTTLVASFDSFSSSWENRWPNGDLFDSSVLSLTVVRKASLGVLRGGGWGGTLRGWCG</sequence>
<accession>A0A3R7M9T6</accession>
<dbReference type="SUPFAM" id="SSF56436">
    <property type="entry name" value="C-type lectin-like"/>
    <property type="match status" value="1"/>
</dbReference>
<gene>
    <name evidence="3" type="ORF">C7M84_004478</name>
</gene>
<evidence type="ECO:0000259" key="2">
    <source>
        <dbReference type="PROSITE" id="PS50041"/>
    </source>
</evidence>
<feature type="compositionally biased region" description="Low complexity" evidence="1">
    <location>
        <begin position="197"/>
        <end position="208"/>
    </location>
</feature>
<reference evidence="3 4" key="2">
    <citation type="submission" date="2019-01" db="EMBL/GenBank/DDBJ databases">
        <title>The decoding of complex shrimp genome reveals the adaptation for benthos swimmer, frequently molting mechanism and breeding impact on genome.</title>
        <authorList>
            <person name="Sun Y."/>
            <person name="Gao Y."/>
            <person name="Yu Y."/>
        </authorList>
    </citation>
    <scope>NUCLEOTIDE SEQUENCE [LARGE SCALE GENOMIC DNA]</scope>
    <source>
        <tissue evidence="3">Muscle</tissue>
    </source>
</reference>
<reference evidence="3 4" key="1">
    <citation type="submission" date="2018-04" db="EMBL/GenBank/DDBJ databases">
        <authorList>
            <person name="Zhang X."/>
            <person name="Yuan J."/>
            <person name="Li F."/>
            <person name="Xiang J."/>
        </authorList>
    </citation>
    <scope>NUCLEOTIDE SEQUENCE [LARGE SCALE GENOMIC DNA]</scope>
    <source>
        <tissue evidence="3">Muscle</tissue>
    </source>
</reference>
<feature type="compositionally biased region" description="Polar residues" evidence="1">
    <location>
        <begin position="174"/>
        <end position="196"/>
    </location>
</feature>
<evidence type="ECO:0000313" key="4">
    <source>
        <dbReference type="Proteomes" id="UP000283509"/>
    </source>
</evidence>
<dbReference type="AlphaFoldDB" id="A0A3R7M9T6"/>
<dbReference type="InterPro" id="IPR016187">
    <property type="entry name" value="CTDL_fold"/>
</dbReference>
<dbReference type="InterPro" id="IPR001304">
    <property type="entry name" value="C-type_lectin-like"/>
</dbReference>
<keyword evidence="4" id="KW-1185">Reference proteome</keyword>
<dbReference type="EMBL" id="QCYY01001595">
    <property type="protein sequence ID" value="ROT76893.1"/>
    <property type="molecule type" value="Genomic_DNA"/>
</dbReference>
<protein>
    <recommendedName>
        <fullName evidence="2">C-type lectin domain-containing protein</fullName>
    </recommendedName>
</protein>
<dbReference type="OrthoDB" id="6371924at2759"/>
<evidence type="ECO:0000313" key="3">
    <source>
        <dbReference type="EMBL" id="ROT76893.1"/>
    </source>
</evidence>
<feature type="domain" description="C-type lectin" evidence="2">
    <location>
        <begin position="217"/>
        <end position="333"/>
    </location>
</feature>
<feature type="region of interest" description="Disordered" evidence="1">
    <location>
        <begin position="159"/>
        <end position="208"/>
    </location>
</feature>
<dbReference type="Proteomes" id="UP000283509">
    <property type="component" value="Unassembled WGS sequence"/>
</dbReference>
<name>A0A3R7M9T6_PENVA</name>
<comment type="caution">
    <text evidence="3">The sequence shown here is derived from an EMBL/GenBank/DDBJ whole genome shotgun (WGS) entry which is preliminary data.</text>
</comment>
<dbReference type="Gene3D" id="3.10.100.10">
    <property type="entry name" value="Mannose-Binding Protein A, subunit A"/>
    <property type="match status" value="1"/>
</dbReference>
<proteinExistence type="predicted"/>
<organism evidence="3 4">
    <name type="scientific">Penaeus vannamei</name>
    <name type="common">Whiteleg shrimp</name>
    <name type="synonym">Litopenaeus vannamei</name>
    <dbReference type="NCBI Taxonomy" id="6689"/>
    <lineage>
        <taxon>Eukaryota</taxon>
        <taxon>Metazoa</taxon>
        <taxon>Ecdysozoa</taxon>
        <taxon>Arthropoda</taxon>
        <taxon>Crustacea</taxon>
        <taxon>Multicrustacea</taxon>
        <taxon>Malacostraca</taxon>
        <taxon>Eumalacostraca</taxon>
        <taxon>Eucarida</taxon>
        <taxon>Decapoda</taxon>
        <taxon>Dendrobranchiata</taxon>
        <taxon>Penaeoidea</taxon>
        <taxon>Penaeidae</taxon>
        <taxon>Penaeus</taxon>
    </lineage>
</organism>
<evidence type="ECO:0000256" key="1">
    <source>
        <dbReference type="SAM" id="MobiDB-lite"/>
    </source>
</evidence>